<reference evidence="2 5" key="2">
    <citation type="submission" date="2020-08" db="EMBL/GenBank/DDBJ databases">
        <title>Genomic Encyclopedia of Type Strains, Phase IV (KMG-IV): sequencing the most valuable type-strain genomes for metagenomic binning, comparative biology and taxonomic classification.</title>
        <authorList>
            <person name="Goeker M."/>
        </authorList>
    </citation>
    <scope>NUCLEOTIDE SEQUENCE [LARGE SCALE GENOMIC DNA]</scope>
    <source>
        <strain evidence="2 5">DSM 100021</strain>
    </source>
</reference>
<dbReference type="RefSeq" id="WP_075613524.1">
    <property type="nucleotide sequence ID" value="NZ_JACIED010000005.1"/>
</dbReference>
<name>A0A1Q9A8C0_9HYPH</name>
<feature type="domain" description="ASCH" evidence="1">
    <location>
        <begin position="12"/>
        <end position="130"/>
    </location>
</feature>
<dbReference type="InterPro" id="IPR009326">
    <property type="entry name" value="DUF984"/>
</dbReference>
<dbReference type="Pfam" id="PF04266">
    <property type="entry name" value="ASCH"/>
    <property type="match status" value="1"/>
</dbReference>
<evidence type="ECO:0000259" key="1">
    <source>
        <dbReference type="SMART" id="SM01022"/>
    </source>
</evidence>
<dbReference type="EMBL" id="MKIN01000020">
    <property type="protein sequence ID" value="OLP50821.1"/>
    <property type="molecule type" value="Genomic_DNA"/>
</dbReference>
<organism evidence="3 4">
    <name type="scientific">Allorhizobium taibaishanense</name>
    <dbReference type="NCBI Taxonomy" id="887144"/>
    <lineage>
        <taxon>Bacteria</taxon>
        <taxon>Pseudomonadati</taxon>
        <taxon>Pseudomonadota</taxon>
        <taxon>Alphaproteobacteria</taxon>
        <taxon>Hyphomicrobiales</taxon>
        <taxon>Rhizobiaceae</taxon>
        <taxon>Rhizobium/Agrobacterium group</taxon>
        <taxon>Allorhizobium</taxon>
    </lineage>
</organism>
<evidence type="ECO:0000313" key="5">
    <source>
        <dbReference type="Proteomes" id="UP000544107"/>
    </source>
</evidence>
<dbReference type="InterPro" id="IPR015947">
    <property type="entry name" value="PUA-like_sf"/>
</dbReference>
<dbReference type="SUPFAM" id="SSF88697">
    <property type="entry name" value="PUA domain-like"/>
    <property type="match status" value="1"/>
</dbReference>
<dbReference type="EMBL" id="JACIED010000005">
    <property type="protein sequence ID" value="MBB4009668.1"/>
    <property type="molecule type" value="Genomic_DNA"/>
</dbReference>
<dbReference type="CDD" id="cd06553">
    <property type="entry name" value="ASCH_Ef3133_like"/>
    <property type="match status" value="1"/>
</dbReference>
<protein>
    <submittedName>
        <fullName evidence="3">ASCH domain-containing protein</fullName>
    </submittedName>
    <submittedName>
        <fullName evidence="2">Uncharacterized protein YhfF</fullName>
    </submittedName>
</protein>
<dbReference type="Gene3D" id="3.10.400.10">
    <property type="entry name" value="Sulfate adenylyltransferase"/>
    <property type="match status" value="1"/>
</dbReference>
<dbReference type="PANTHER" id="PTHR39203">
    <property type="entry name" value="CYTOPLASMIC PROTEIN-RELATED"/>
    <property type="match status" value="1"/>
</dbReference>
<dbReference type="Proteomes" id="UP000544107">
    <property type="component" value="Unassembled WGS sequence"/>
</dbReference>
<evidence type="ECO:0000313" key="4">
    <source>
        <dbReference type="Proteomes" id="UP000185598"/>
    </source>
</evidence>
<dbReference type="STRING" id="887144.BJF91_06110"/>
<sequence length="137" mass="15276">MLSGKYAGAVQFAFGDSPELADELLSLVLIGTKTATCGALRDYTPGGEVLPQVGRQDIVLDGSGRPAAVIETVEVTVRRFEDVDAEFAFEEGEDDRSLTSWRREHEKYFRRNGGFSPDMELVCERFRLVERLNQDQG</sequence>
<dbReference type="OrthoDB" id="9807542at2"/>
<evidence type="ECO:0000313" key="3">
    <source>
        <dbReference type="EMBL" id="OLP50821.1"/>
    </source>
</evidence>
<keyword evidence="4" id="KW-1185">Reference proteome</keyword>
<dbReference type="InterPro" id="IPR007374">
    <property type="entry name" value="ASCH_domain"/>
</dbReference>
<dbReference type="AlphaFoldDB" id="A0A1Q9A8C0"/>
<comment type="caution">
    <text evidence="3">The sequence shown here is derived from an EMBL/GenBank/DDBJ whole genome shotgun (WGS) entry which is preliminary data.</text>
</comment>
<gene>
    <name evidence="3" type="ORF">BJF91_06110</name>
    <name evidence="2" type="ORF">GGQ71_003956</name>
</gene>
<evidence type="ECO:0000313" key="2">
    <source>
        <dbReference type="EMBL" id="MBB4009668.1"/>
    </source>
</evidence>
<dbReference type="PIRSF" id="PIRSF021320">
    <property type="entry name" value="DUF984"/>
    <property type="match status" value="1"/>
</dbReference>
<dbReference type="PANTHER" id="PTHR39203:SF1">
    <property type="entry name" value="CYTOPLASMIC PROTEIN"/>
    <property type="match status" value="1"/>
</dbReference>
<accession>A0A1Q9A8C0</accession>
<reference evidence="3 4" key="1">
    <citation type="submission" date="2016-09" db="EMBL/GenBank/DDBJ databases">
        <title>Rhizobium oryziradicis sp. nov., isolated from the root of rice.</title>
        <authorList>
            <person name="Zhao J."/>
            <person name="Zhang X."/>
        </authorList>
    </citation>
    <scope>NUCLEOTIDE SEQUENCE [LARGE SCALE GENOMIC DNA]</scope>
    <source>
        <strain evidence="3 4">14971</strain>
    </source>
</reference>
<proteinExistence type="predicted"/>
<dbReference type="Proteomes" id="UP000185598">
    <property type="component" value="Unassembled WGS sequence"/>
</dbReference>
<dbReference type="SMART" id="SM01022">
    <property type="entry name" value="ASCH"/>
    <property type="match status" value="1"/>
</dbReference>